<dbReference type="AlphaFoldDB" id="A0A6J5BFQ2"/>
<sequence length="69" mass="7681">MSIEHVHCVTTVYPLPAPEAADMLVVTSEGIFIEKWKDQAELEELVDRHAGRPPARPDAMSSTPIRSRP</sequence>
<feature type="region of interest" description="Disordered" evidence="1">
    <location>
        <begin position="46"/>
        <end position="69"/>
    </location>
</feature>
<dbReference type="RefSeq" id="WP_175145180.1">
    <property type="nucleotide sequence ID" value="NZ_CADFGL010000016.1"/>
</dbReference>
<dbReference type="Proteomes" id="UP000494249">
    <property type="component" value="Unassembled WGS sequence"/>
</dbReference>
<evidence type="ECO:0000313" key="2">
    <source>
        <dbReference type="EMBL" id="CAB3704247.1"/>
    </source>
</evidence>
<organism evidence="2 3">
    <name type="scientific">Paraburkholderia phenoliruptrix</name>
    <dbReference type="NCBI Taxonomy" id="252970"/>
    <lineage>
        <taxon>Bacteria</taxon>
        <taxon>Pseudomonadati</taxon>
        <taxon>Pseudomonadota</taxon>
        <taxon>Betaproteobacteria</taxon>
        <taxon>Burkholderiales</taxon>
        <taxon>Burkholderiaceae</taxon>
        <taxon>Paraburkholderia</taxon>
    </lineage>
</organism>
<protein>
    <submittedName>
        <fullName evidence="2">Uncharacterized protein</fullName>
    </submittedName>
</protein>
<evidence type="ECO:0000256" key="1">
    <source>
        <dbReference type="SAM" id="MobiDB-lite"/>
    </source>
</evidence>
<gene>
    <name evidence="2" type="ORF">LMG22037_03676</name>
</gene>
<evidence type="ECO:0000313" key="3">
    <source>
        <dbReference type="Proteomes" id="UP000494249"/>
    </source>
</evidence>
<proteinExistence type="predicted"/>
<dbReference type="EMBL" id="CADIKB010000017">
    <property type="protein sequence ID" value="CAB3704247.1"/>
    <property type="molecule type" value="Genomic_DNA"/>
</dbReference>
<accession>A0A6J5BFQ2</accession>
<reference evidence="2 3" key="1">
    <citation type="submission" date="2020-04" db="EMBL/GenBank/DDBJ databases">
        <authorList>
            <person name="De Canck E."/>
        </authorList>
    </citation>
    <scope>NUCLEOTIDE SEQUENCE [LARGE SCALE GENOMIC DNA]</scope>
    <source>
        <strain evidence="2 3">LMG 22037</strain>
    </source>
</reference>
<name>A0A6J5BFQ2_9BURK</name>
<feature type="compositionally biased region" description="Polar residues" evidence="1">
    <location>
        <begin position="60"/>
        <end position="69"/>
    </location>
</feature>